<evidence type="ECO:0000313" key="1">
    <source>
        <dbReference type="EMBL" id="AJI22953.1"/>
    </source>
</evidence>
<accession>A0A0B6AQQ4</accession>
<dbReference type="RefSeq" id="WP_013056129.1">
    <property type="nucleotide sequence ID" value="NZ_BCVB01000002.1"/>
</dbReference>
<proteinExistence type="predicted"/>
<dbReference type="HOGENOM" id="CLU_3022395_0_0_9"/>
<dbReference type="AlphaFoldDB" id="A0A0B6AQQ4"/>
<name>A0A0B6AQQ4_PRIM2</name>
<sequence length="55" mass="6375">MSGIQQSIFVLHTKEENHEETTTFALTSEEAKLLFETLQNKRKEIIDAHIDNMLT</sequence>
<organism evidence="1 2">
    <name type="scientific">Priestia megaterium (strain ATCC 14581 / DSM 32 / CCUG 1817 / JCM 2506 / NBRC 15308 / NCIMB 9376 / NCTC 10342 / NRRL B-14308 / VKM B-512 / Ford 19)</name>
    <name type="common">Bacillus megaterium</name>
    <dbReference type="NCBI Taxonomy" id="1348623"/>
    <lineage>
        <taxon>Bacteria</taxon>
        <taxon>Bacillati</taxon>
        <taxon>Bacillota</taxon>
        <taxon>Bacilli</taxon>
        <taxon>Bacillales</taxon>
        <taxon>Bacillaceae</taxon>
        <taxon>Priestia</taxon>
    </lineage>
</organism>
<dbReference type="EMBL" id="CP009920">
    <property type="protein sequence ID" value="AJI22953.1"/>
    <property type="molecule type" value="Genomic_DNA"/>
</dbReference>
<dbReference type="GeneID" id="93646153"/>
<reference evidence="1 2" key="1">
    <citation type="journal article" date="2015" name="Genome Announc.">
        <title>Complete genome sequences for 35 biothreat assay-relevant bacillus species.</title>
        <authorList>
            <person name="Johnson S.L."/>
            <person name="Daligault H.E."/>
            <person name="Davenport K.W."/>
            <person name="Jaissle J."/>
            <person name="Frey K.G."/>
            <person name="Ladner J.T."/>
            <person name="Broomall S.M."/>
            <person name="Bishop-Lilly K.A."/>
            <person name="Bruce D.C."/>
            <person name="Gibbons H.S."/>
            <person name="Coyne S.R."/>
            <person name="Lo C.C."/>
            <person name="Meincke L."/>
            <person name="Munk A.C."/>
            <person name="Koroleva G.I."/>
            <person name="Rosenzweig C.N."/>
            <person name="Palacios G.F."/>
            <person name="Redden C.L."/>
            <person name="Minogue T.D."/>
            <person name="Chain P.S."/>
        </authorList>
    </citation>
    <scope>NUCLEOTIDE SEQUENCE [LARGE SCALE GENOMIC DNA]</scope>
    <source>
        <strain evidence="2">ATCC 14581 / DSM 32 / JCM 2506 / NBRC 15308 / NCIMB 9376 / NCTC 10342 / NRRL B-14308 / VKM B-512</strain>
    </source>
</reference>
<evidence type="ECO:0000313" key="2">
    <source>
        <dbReference type="Proteomes" id="UP000031829"/>
    </source>
</evidence>
<dbReference type="KEGG" id="bmeg:BG04_3716"/>
<gene>
    <name evidence="1" type="ORF">BG04_3716</name>
</gene>
<protein>
    <submittedName>
        <fullName evidence="1">Uncharacterized protein</fullName>
    </submittedName>
</protein>
<dbReference type="Proteomes" id="UP000031829">
    <property type="component" value="Chromosome"/>
</dbReference>